<protein>
    <submittedName>
        <fullName evidence="2">Uncharacterized protein</fullName>
    </submittedName>
</protein>
<gene>
    <name evidence="2" type="ORF">NDR89_23305</name>
</gene>
<accession>A0ABY4VQS0</accession>
<keyword evidence="1" id="KW-1133">Transmembrane helix</keyword>
<dbReference type="RefSeq" id="WP_252252978.1">
    <property type="nucleotide sequence ID" value="NZ_CP098736.1"/>
</dbReference>
<keyword evidence="1" id="KW-0472">Membrane</keyword>
<evidence type="ECO:0000313" key="3">
    <source>
        <dbReference type="Proteomes" id="UP001056648"/>
    </source>
</evidence>
<organism evidence="2 3">
    <name type="scientific">Cupriavidus gilardii</name>
    <dbReference type="NCBI Taxonomy" id="82541"/>
    <lineage>
        <taxon>Bacteria</taxon>
        <taxon>Pseudomonadati</taxon>
        <taxon>Pseudomonadota</taxon>
        <taxon>Betaproteobacteria</taxon>
        <taxon>Burkholderiales</taxon>
        <taxon>Burkholderiaceae</taxon>
        <taxon>Cupriavidus</taxon>
    </lineage>
</organism>
<feature type="transmembrane region" description="Helical" evidence="1">
    <location>
        <begin position="21"/>
        <end position="41"/>
    </location>
</feature>
<sequence>MIPDIRDFNERMRDERIARNCRWLKYGVWAFIAGLMAANIIDIARSWL</sequence>
<evidence type="ECO:0000313" key="2">
    <source>
        <dbReference type="EMBL" id="USE79522.1"/>
    </source>
</evidence>
<name>A0ABY4VQS0_9BURK</name>
<keyword evidence="3" id="KW-1185">Reference proteome</keyword>
<dbReference type="Proteomes" id="UP001056648">
    <property type="component" value="Chromosome 2"/>
</dbReference>
<evidence type="ECO:0000256" key="1">
    <source>
        <dbReference type="SAM" id="Phobius"/>
    </source>
</evidence>
<proteinExistence type="predicted"/>
<dbReference type="EMBL" id="CP098736">
    <property type="protein sequence ID" value="USE79522.1"/>
    <property type="molecule type" value="Genomic_DNA"/>
</dbReference>
<keyword evidence="1" id="KW-0812">Transmembrane</keyword>
<reference evidence="2" key="1">
    <citation type="submission" date="2022-06" db="EMBL/GenBank/DDBJ databases">
        <title>Complete genome sequence and characterization of Cupriavidus gilardii QJ1 isolated from contaminating cells.</title>
        <authorList>
            <person name="Qi J."/>
        </authorList>
    </citation>
    <scope>NUCLEOTIDE SEQUENCE</scope>
    <source>
        <strain evidence="2">QJ1</strain>
    </source>
</reference>